<dbReference type="AlphaFoldDB" id="A0A238BS74"/>
<keyword evidence="2" id="KW-1185">Reference proteome</keyword>
<evidence type="ECO:0000313" key="1">
    <source>
        <dbReference type="EMBL" id="OZC07530.1"/>
    </source>
</evidence>
<accession>A0A238BS74</accession>
<protein>
    <submittedName>
        <fullName evidence="1">Uncharacterized protein</fullName>
    </submittedName>
</protein>
<name>A0A238BS74_9BILA</name>
<evidence type="ECO:0000313" key="2">
    <source>
        <dbReference type="Proteomes" id="UP000242913"/>
    </source>
</evidence>
<reference evidence="1 2" key="1">
    <citation type="submission" date="2015-12" db="EMBL/GenBank/DDBJ databases">
        <title>Draft genome of the nematode, Onchocerca flexuosa.</title>
        <authorList>
            <person name="Mitreva M."/>
        </authorList>
    </citation>
    <scope>NUCLEOTIDE SEQUENCE [LARGE SCALE GENOMIC DNA]</scope>
    <source>
        <strain evidence="1">Red Deer</strain>
    </source>
</reference>
<dbReference type="OrthoDB" id="5809458at2759"/>
<proteinExistence type="predicted"/>
<gene>
    <name evidence="1" type="ORF">X798_05460</name>
</gene>
<dbReference type="Proteomes" id="UP000242913">
    <property type="component" value="Unassembled WGS sequence"/>
</dbReference>
<sequence>MIMTDPLPIYISEFYEQSTLFAKIALIDISLHDKTKHQLRMIISKVKYCSWIVRSWEGTLHFWNKTAKNILNRRLQYDMRAIFSKESTENHLNNEQKATARAFEAMAENSLEMAKLIFDLSIILMKSFNKYRMKHLAYTYI</sequence>
<organism evidence="1 2">
    <name type="scientific">Onchocerca flexuosa</name>
    <dbReference type="NCBI Taxonomy" id="387005"/>
    <lineage>
        <taxon>Eukaryota</taxon>
        <taxon>Metazoa</taxon>
        <taxon>Ecdysozoa</taxon>
        <taxon>Nematoda</taxon>
        <taxon>Chromadorea</taxon>
        <taxon>Rhabditida</taxon>
        <taxon>Spirurina</taxon>
        <taxon>Spiruromorpha</taxon>
        <taxon>Filarioidea</taxon>
        <taxon>Onchocercidae</taxon>
        <taxon>Onchocerca</taxon>
    </lineage>
</organism>
<dbReference type="EMBL" id="KZ270029">
    <property type="protein sequence ID" value="OZC07530.1"/>
    <property type="molecule type" value="Genomic_DNA"/>
</dbReference>